<accession>A0ABQ3AME4</accession>
<evidence type="ECO:0000256" key="1">
    <source>
        <dbReference type="PROSITE-ProRule" id="PRU00169"/>
    </source>
</evidence>
<organism evidence="3 4">
    <name type="scientific">Marinobacter zhanjiangensis</name>
    <dbReference type="NCBI Taxonomy" id="578215"/>
    <lineage>
        <taxon>Bacteria</taxon>
        <taxon>Pseudomonadati</taxon>
        <taxon>Pseudomonadota</taxon>
        <taxon>Gammaproteobacteria</taxon>
        <taxon>Pseudomonadales</taxon>
        <taxon>Marinobacteraceae</taxon>
        <taxon>Marinobacter</taxon>
    </lineage>
</organism>
<dbReference type="RefSeq" id="WP_189571730.1">
    <property type="nucleotide sequence ID" value="NZ_BMXV01000001.1"/>
</dbReference>
<evidence type="ECO:0000259" key="2">
    <source>
        <dbReference type="PROSITE" id="PS50110"/>
    </source>
</evidence>
<dbReference type="Gene3D" id="3.40.50.2300">
    <property type="match status" value="1"/>
</dbReference>
<keyword evidence="1" id="KW-0597">Phosphoprotein</keyword>
<gene>
    <name evidence="3" type="ORF">GCM10007071_02870</name>
</gene>
<dbReference type="PANTHER" id="PTHR44520">
    <property type="entry name" value="RESPONSE REGULATOR RCP1-RELATED"/>
    <property type="match status" value="1"/>
</dbReference>
<proteinExistence type="predicted"/>
<dbReference type="InterPro" id="IPR052893">
    <property type="entry name" value="TCS_response_regulator"/>
</dbReference>
<feature type="modified residue" description="4-aspartylphosphate" evidence="1">
    <location>
        <position position="64"/>
    </location>
</feature>
<comment type="caution">
    <text evidence="3">The sequence shown here is derived from an EMBL/GenBank/DDBJ whole genome shotgun (WGS) entry which is preliminary data.</text>
</comment>
<sequence>MSHTLPMRIFIADDDADDRLLIRDAFLESDASLRLTFFESGDAIVDGLADARARRALPQLILLDLNMPGKNGRDIIAELKADPALRGIPIVVLTTSRDENDIAACYDLGASSYVVKPVSYEELLEITRSLTHYWSRTTVLPGQSKYYV</sequence>
<feature type="domain" description="Response regulatory" evidence="2">
    <location>
        <begin position="8"/>
        <end position="131"/>
    </location>
</feature>
<name>A0ABQ3AME4_9GAMM</name>
<protein>
    <submittedName>
        <fullName evidence="3">Response regulator</fullName>
    </submittedName>
</protein>
<dbReference type="CDD" id="cd17557">
    <property type="entry name" value="REC_Rcp-like"/>
    <property type="match status" value="1"/>
</dbReference>
<dbReference type="Pfam" id="PF00072">
    <property type="entry name" value="Response_reg"/>
    <property type="match status" value="1"/>
</dbReference>
<evidence type="ECO:0000313" key="3">
    <source>
        <dbReference type="EMBL" id="GGY59896.1"/>
    </source>
</evidence>
<dbReference type="PANTHER" id="PTHR44520:SF2">
    <property type="entry name" value="RESPONSE REGULATOR RCP1"/>
    <property type="match status" value="1"/>
</dbReference>
<dbReference type="EMBL" id="BMXV01000001">
    <property type="protein sequence ID" value="GGY59896.1"/>
    <property type="molecule type" value="Genomic_DNA"/>
</dbReference>
<dbReference type="SUPFAM" id="SSF52172">
    <property type="entry name" value="CheY-like"/>
    <property type="match status" value="1"/>
</dbReference>
<evidence type="ECO:0000313" key="4">
    <source>
        <dbReference type="Proteomes" id="UP000601597"/>
    </source>
</evidence>
<dbReference type="SMART" id="SM00448">
    <property type="entry name" value="REC"/>
    <property type="match status" value="1"/>
</dbReference>
<dbReference type="InterPro" id="IPR001789">
    <property type="entry name" value="Sig_transdc_resp-reg_receiver"/>
</dbReference>
<dbReference type="PROSITE" id="PS50110">
    <property type="entry name" value="RESPONSE_REGULATORY"/>
    <property type="match status" value="1"/>
</dbReference>
<dbReference type="Proteomes" id="UP000601597">
    <property type="component" value="Unassembled WGS sequence"/>
</dbReference>
<dbReference type="InterPro" id="IPR011006">
    <property type="entry name" value="CheY-like_superfamily"/>
</dbReference>
<reference evidence="4" key="1">
    <citation type="journal article" date="2019" name="Int. J. Syst. Evol. Microbiol.">
        <title>The Global Catalogue of Microorganisms (GCM) 10K type strain sequencing project: providing services to taxonomists for standard genome sequencing and annotation.</title>
        <authorList>
            <consortium name="The Broad Institute Genomics Platform"/>
            <consortium name="The Broad Institute Genome Sequencing Center for Infectious Disease"/>
            <person name="Wu L."/>
            <person name="Ma J."/>
        </authorList>
    </citation>
    <scope>NUCLEOTIDE SEQUENCE [LARGE SCALE GENOMIC DNA]</scope>
    <source>
        <strain evidence="4">KCTC 22280</strain>
    </source>
</reference>
<keyword evidence="4" id="KW-1185">Reference proteome</keyword>